<dbReference type="OrthoDB" id="6607538at2"/>
<reference evidence="1 2" key="1">
    <citation type="submission" date="2017-10" db="EMBL/GenBank/DDBJ databases">
        <title>Draft genome of two endophytic bacteria isolated from 'guarana' Paullinia cupana (Mart.) Ducke.</title>
        <authorList>
            <person name="Siqueira K.A."/>
            <person name="Liotti R.G."/>
            <person name="Mendes T.A."/>
            <person name="Soares M.A."/>
        </authorList>
    </citation>
    <scope>NUCLEOTIDE SEQUENCE [LARGE SCALE GENOMIC DNA]</scope>
    <source>
        <strain evidence="1 2">342</strain>
    </source>
</reference>
<dbReference type="AlphaFoldDB" id="A0A2S9I5K4"/>
<organism evidence="1 2">
    <name type="scientific">Pantoea coffeiphila</name>
    <dbReference type="NCBI Taxonomy" id="1465635"/>
    <lineage>
        <taxon>Bacteria</taxon>
        <taxon>Pseudomonadati</taxon>
        <taxon>Pseudomonadota</taxon>
        <taxon>Gammaproteobacteria</taxon>
        <taxon>Enterobacterales</taxon>
        <taxon>Erwiniaceae</taxon>
        <taxon>Pantoea</taxon>
    </lineage>
</organism>
<dbReference type="NCBIfam" id="NF040662">
    <property type="entry name" value="attach_TipJ_rel"/>
    <property type="match status" value="1"/>
</dbReference>
<dbReference type="RefSeq" id="WP_105595014.1">
    <property type="nucleotide sequence ID" value="NZ_PDET01000022.1"/>
</dbReference>
<gene>
    <name evidence="1" type="ORF">CQW29_22685</name>
</gene>
<name>A0A2S9I5K4_9GAMM</name>
<evidence type="ECO:0000313" key="2">
    <source>
        <dbReference type="Proteomes" id="UP000239181"/>
    </source>
</evidence>
<dbReference type="EMBL" id="PDET01000022">
    <property type="protein sequence ID" value="PRD13083.1"/>
    <property type="molecule type" value="Genomic_DNA"/>
</dbReference>
<evidence type="ECO:0000313" key="1">
    <source>
        <dbReference type="EMBL" id="PRD13083.1"/>
    </source>
</evidence>
<dbReference type="Proteomes" id="UP000239181">
    <property type="component" value="Unassembled WGS sequence"/>
</dbReference>
<protein>
    <submittedName>
        <fullName evidence="1">Phage tail protein</fullName>
    </submittedName>
</protein>
<proteinExistence type="predicted"/>
<sequence length="819" mass="90945">MPVIELQRLPGAPKERISVPAGTVLAGWLLSADIHADVVVVVNGRELGLDDEVGFALENGDRVQVFDQPKGVIGQVLNPVFKVISKIFSFLAPKSSFSVADNNSKESPNNKLTGQTNVARTYQARPDVYGQVRSYPDLIQESMFEFIDNVKYVTEWMNFGIGRYTVDSVRYSESNLGSLAGASYQVFEPGQVIPVIYEGFEFDDVDGQELPGPNESEDFPAYTATVTTVISGELAGGEIAMKILKQDEFDYFYSLAFPHAVTFVINVTYNTASGSVTRDVTLNANLFNATLTDDGELVDPERYYTFYFDELSGGDAQEIPTDATINTTKFVLNDNQPLVIGPFFAPLEGDQLWVHFQAQLGNDNWANYTGTYWKIDDDNNLIPGTTGTFSGGLSNSSGGSDTLYRTDKIVPAAGYGRYAVQIVRTNNSNDTSVLQLSEIHSVRIRTNEVHPDDTLVRVTIRATEQATGVRERKYNALITRHTISYNMATRQVNYTLRPSRSFADALAHEWLVIGKESPGTIDLYGLYEIAASLPDQRLGYFDYTFDDEDISLGSRAQSICDAARVIAFWEDGVLSFVRDERVLYPATTFNRSNMTSDEYKITYEMTMPGGYDGVEIEYVSPVTNKKTYIRYRITATGITEQAADSPLKIKLLGCRNEYQARDRALLEVNRLVYSRGKMTCTTLADGQYVSVGDVVQVPDTYDVNQQSGYIVKRTGNNFDTSEAIDFAGAMFVTVTDSLGRTSARYPATVRADTRFGFTAALPAIALNIWDGYEVQSPSRYVIATQEEMDATLWRVDEKKPNSDGTTAFTLSEYSDLIYP</sequence>
<keyword evidence="2" id="KW-1185">Reference proteome</keyword>
<accession>A0A2S9I5K4</accession>
<comment type="caution">
    <text evidence="1">The sequence shown here is derived from an EMBL/GenBank/DDBJ whole genome shotgun (WGS) entry which is preliminary data.</text>
</comment>